<dbReference type="SUPFAM" id="SSF54826">
    <property type="entry name" value="Enolase N-terminal domain-like"/>
    <property type="match status" value="1"/>
</dbReference>
<dbReference type="InterPro" id="IPR034593">
    <property type="entry name" value="DgoD-like"/>
</dbReference>
<dbReference type="Gene3D" id="3.30.390.10">
    <property type="entry name" value="Enolase-like, N-terminal domain"/>
    <property type="match status" value="1"/>
</dbReference>
<evidence type="ECO:0000313" key="3">
    <source>
        <dbReference type="EMBL" id="CAA9581069.1"/>
    </source>
</evidence>
<dbReference type="PANTHER" id="PTHR48080">
    <property type="entry name" value="D-GALACTONATE DEHYDRATASE-RELATED"/>
    <property type="match status" value="1"/>
</dbReference>
<dbReference type="SFLD" id="SFLDS00001">
    <property type="entry name" value="Enolase"/>
    <property type="match status" value="1"/>
</dbReference>
<gene>
    <name evidence="3" type="ORF">AVDCRST_MAG19-4059</name>
</gene>
<name>A0A6J4VJ69_9BACT</name>
<feature type="domain" description="Mandelate racemase/muconate lactonizing enzyme C-terminal" evidence="2">
    <location>
        <begin position="159"/>
        <end position="269"/>
    </location>
</feature>
<dbReference type="InterPro" id="IPR036849">
    <property type="entry name" value="Enolase-like_C_sf"/>
</dbReference>
<accession>A0A6J4VJ69</accession>
<dbReference type="CDD" id="cd03316">
    <property type="entry name" value="MR_like"/>
    <property type="match status" value="1"/>
</dbReference>
<dbReference type="SMART" id="SM00922">
    <property type="entry name" value="MR_MLE"/>
    <property type="match status" value="1"/>
</dbReference>
<dbReference type="SFLD" id="SFLDG00179">
    <property type="entry name" value="mandelate_racemase"/>
    <property type="match status" value="1"/>
</dbReference>
<keyword evidence="1 3" id="KW-0456">Lyase</keyword>
<dbReference type="EMBL" id="CADCWL010000221">
    <property type="protein sequence ID" value="CAA9581069.1"/>
    <property type="molecule type" value="Genomic_DNA"/>
</dbReference>
<evidence type="ECO:0000259" key="2">
    <source>
        <dbReference type="SMART" id="SM00922"/>
    </source>
</evidence>
<dbReference type="InterPro" id="IPR013342">
    <property type="entry name" value="Mandelate_racemase_C"/>
</dbReference>
<evidence type="ECO:0000256" key="1">
    <source>
        <dbReference type="ARBA" id="ARBA00023239"/>
    </source>
</evidence>
<dbReference type="InterPro" id="IPR029065">
    <property type="entry name" value="Enolase_C-like"/>
</dbReference>
<dbReference type="InterPro" id="IPR013341">
    <property type="entry name" value="Mandelate_racemase_N_dom"/>
</dbReference>
<dbReference type="GO" id="GO:0047929">
    <property type="term" value="F:gluconate dehydratase activity"/>
    <property type="evidence" value="ECO:0007669"/>
    <property type="project" value="UniProtKB-EC"/>
</dbReference>
<dbReference type="SUPFAM" id="SSF51604">
    <property type="entry name" value="Enolase C-terminal domain-like"/>
    <property type="match status" value="1"/>
</dbReference>
<dbReference type="EC" id="4.2.1.39" evidence="3"/>
<protein>
    <submittedName>
        <fullName evidence="3">Gluconate dehydratase</fullName>
        <ecNumber evidence="3">4.2.1.39</ecNumber>
    </submittedName>
</protein>
<reference evidence="3" key="1">
    <citation type="submission" date="2020-02" db="EMBL/GenBank/DDBJ databases">
        <authorList>
            <person name="Meier V. D."/>
        </authorList>
    </citation>
    <scope>NUCLEOTIDE SEQUENCE</scope>
    <source>
        <strain evidence="3">AVDCRST_MAG19</strain>
    </source>
</reference>
<dbReference type="Pfam" id="PF13378">
    <property type="entry name" value="MR_MLE_C"/>
    <property type="match status" value="1"/>
</dbReference>
<dbReference type="PANTHER" id="PTHR48080:SF2">
    <property type="entry name" value="D-GALACTONATE DEHYDRATASE"/>
    <property type="match status" value="1"/>
</dbReference>
<dbReference type="Gene3D" id="3.20.20.120">
    <property type="entry name" value="Enolase-like C-terminal domain"/>
    <property type="match status" value="1"/>
</dbReference>
<sequence>MIVTRIETLRVGGFPNLLWVRIHTDEGPVGLGETFFGARAVEAYLHESVAPYLLGRDPLRIDAHARALTGYVGYRSTGVEMRGNSAVDIALWDLFGKVTGQPLYQLLGGASRDRIRIYNTCAGYRYVRAEPKQAVDNWGLPEETAEASEGPYEDLDAFLHRADELALSLRAQGITGMKIWPFDPYAEASNGQDISTADLNRALEPFRKIREAVGDEMDVMVEFHSLWNLPTARRIAAALEEFKPYWFEDPLRADNLDALAAFAAGTRVPVTISETLATRWSFREAFSAGAAGIAMLDLGWCGGVGEAKKIATMAEAHQLPVAPHDCTGPIVLTASTHLSINLPNALIQETVRAYYHGWYRELVTGLPPIDGGFIAAPTGPGLGVELLPELWERADAAVRESVLGG</sequence>
<dbReference type="AlphaFoldDB" id="A0A6J4VJ69"/>
<organism evidence="3">
    <name type="scientific">uncultured Thermomicrobiales bacterium</name>
    <dbReference type="NCBI Taxonomy" id="1645740"/>
    <lineage>
        <taxon>Bacteria</taxon>
        <taxon>Pseudomonadati</taxon>
        <taxon>Thermomicrobiota</taxon>
        <taxon>Thermomicrobia</taxon>
        <taxon>Thermomicrobiales</taxon>
        <taxon>environmental samples</taxon>
    </lineage>
</organism>
<proteinExistence type="predicted"/>
<dbReference type="InterPro" id="IPR029017">
    <property type="entry name" value="Enolase-like_N"/>
</dbReference>
<dbReference type="Pfam" id="PF02746">
    <property type="entry name" value="MR_MLE_N"/>
    <property type="match status" value="1"/>
</dbReference>